<dbReference type="GO" id="GO:0008168">
    <property type="term" value="F:methyltransferase activity"/>
    <property type="evidence" value="ECO:0007669"/>
    <property type="project" value="UniProtKB-KW"/>
</dbReference>
<dbReference type="SUPFAM" id="SSF53335">
    <property type="entry name" value="S-adenosyl-L-methionine-dependent methyltransferases"/>
    <property type="match status" value="1"/>
</dbReference>
<protein>
    <submittedName>
        <fullName evidence="4">DNA modification methylase</fullName>
    </submittedName>
</protein>
<feature type="domain" description="DNA methylase N-4/N-6" evidence="3">
    <location>
        <begin position="2"/>
        <end position="39"/>
    </location>
</feature>
<comment type="caution">
    <text evidence="4">The sequence shown here is derived from an EMBL/GenBank/DDBJ whole genome shotgun (WGS) entry which is preliminary data.</text>
</comment>
<dbReference type="InterPro" id="IPR029063">
    <property type="entry name" value="SAM-dependent_MTases_sf"/>
</dbReference>
<organism evidence="4 5">
    <name type="scientific">Nonomuraea angiospora</name>
    <dbReference type="NCBI Taxonomy" id="46172"/>
    <lineage>
        <taxon>Bacteria</taxon>
        <taxon>Bacillati</taxon>
        <taxon>Actinomycetota</taxon>
        <taxon>Actinomycetes</taxon>
        <taxon>Streptosporangiales</taxon>
        <taxon>Streptosporangiaceae</taxon>
        <taxon>Nonomuraea</taxon>
    </lineage>
</organism>
<reference evidence="4 5" key="1">
    <citation type="submission" date="2020-10" db="EMBL/GenBank/DDBJ databases">
        <title>Sequencing the genomes of 1000 actinobacteria strains.</title>
        <authorList>
            <person name="Klenk H.-P."/>
        </authorList>
    </citation>
    <scope>NUCLEOTIDE SEQUENCE [LARGE SCALE GENOMIC DNA]</scope>
    <source>
        <strain evidence="4 5">DSM 43173</strain>
    </source>
</reference>
<evidence type="ECO:0000313" key="5">
    <source>
        <dbReference type="Proteomes" id="UP000633509"/>
    </source>
</evidence>
<evidence type="ECO:0000256" key="2">
    <source>
        <dbReference type="ARBA" id="ARBA00022679"/>
    </source>
</evidence>
<evidence type="ECO:0000256" key="1">
    <source>
        <dbReference type="ARBA" id="ARBA00022603"/>
    </source>
</evidence>
<keyword evidence="1 4" id="KW-0489">Methyltransferase</keyword>
<proteinExistence type="predicted"/>
<evidence type="ECO:0000259" key="3">
    <source>
        <dbReference type="Pfam" id="PF01555"/>
    </source>
</evidence>
<name>A0ABR9LWV1_9ACTN</name>
<accession>A0ABR9LWV1</accession>
<dbReference type="InterPro" id="IPR002941">
    <property type="entry name" value="DNA_methylase_N4/N6"/>
</dbReference>
<gene>
    <name evidence="4" type="ORF">H4W80_002804</name>
</gene>
<dbReference type="PRINTS" id="PR00508">
    <property type="entry name" value="S21N4MTFRASE"/>
</dbReference>
<keyword evidence="5" id="KW-1185">Reference proteome</keyword>
<evidence type="ECO:0000313" key="4">
    <source>
        <dbReference type="EMBL" id="MBE1584546.1"/>
    </source>
</evidence>
<dbReference type="Proteomes" id="UP000633509">
    <property type="component" value="Unassembled WGS sequence"/>
</dbReference>
<dbReference type="Pfam" id="PF01555">
    <property type="entry name" value="N6_N4_Mtase"/>
    <property type="match status" value="1"/>
</dbReference>
<sequence>MGGKVLDPFMESGTTGLAARQLGRTFAGIELNAAYCDLARTRLTDSGGQGV</sequence>
<dbReference type="EMBL" id="JADBEK010000001">
    <property type="protein sequence ID" value="MBE1584546.1"/>
    <property type="molecule type" value="Genomic_DNA"/>
</dbReference>
<dbReference type="Gene3D" id="3.40.50.150">
    <property type="entry name" value="Vaccinia Virus protein VP39"/>
    <property type="match status" value="1"/>
</dbReference>
<keyword evidence="2" id="KW-0808">Transferase</keyword>
<dbReference type="InterPro" id="IPR001091">
    <property type="entry name" value="RM_Methyltransferase"/>
</dbReference>
<dbReference type="GO" id="GO:0032259">
    <property type="term" value="P:methylation"/>
    <property type="evidence" value="ECO:0007669"/>
    <property type="project" value="UniProtKB-KW"/>
</dbReference>